<dbReference type="eggNOG" id="COG0457">
    <property type="taxonomic scope" value="Bacteria"/>
</dbReference>
<evidence type="ECO:0008006" key="3">
    <source>
        <dbReference type="Google" id="ProtNLM"/>
    </source>
</evidence>
<evidence type="ECO:0000313" key="2">
    <source>
        <dbReference type="Proteomes" id="UP000000657"/>
    </source>
</evidence>
<dbReference type="InterPro" id="IPR027417">
    <property type="entry name" value="P-loop_NTPase"/>
</dbReference>
<accession>Q0REP8</accession>
<dbReference type="AlphaFoldDB" id="Q0REP8"/>
<sequence>MRPAPTGADLVADAGALLEWLRTTDRSWLVVLDDLTDPADLADPTRHGGWWPPHRPGGWTLVTTRLRDAALASSGRRQVDVDVYAPGESVAYLTDRLTDAGRPHLLDARAADLAAAVGHLPLALSHAAAYMINQEEGCTAYLVRYAAGGQRLDALMPAGRGAGPDGYDRPVAVTLLLALDAADLVEPVRLARPALALAAVCDPAGHPEAWWATPAVTGYLSAHRTGGDGQPVTADQARKPLRLLHRYGLPGRQYPLPTSKIVEWRQWMLPDRQRCLSFTAFRWPSPHQGADRRGGARTCGDTRPAVNPWCGRPRR</sequence>
<dbReference type="STRING" id="326424.FRAAL5426"/>
<dbReference type="Gene3D" id="3.40.50.300">
    <property type="entry name" value="P-loop containing nucleotide triphosphate hydrolases"/>
    <property type="match status" value="1"/>
</dbReference>
<gene>
    <name evidence="1" type="ordered locus">FRAAL5426</name>
</gene>
<dbReference type="EMBL" id="CT573213">
    <property type="protein sequence ID" value="CAJ64059.1"/>
    <property type="molecule type" value="Genomic_DNA"/>
</dbReference>
<dbReference type="KEGG" id="fal:FRAAL5426"/>
<protein>
    <recommendedName>
        <fullName evidence="3">NB-ARC domain-containing protein</fullName>
    </recommendedName>
</protein>
<organism evidence="1 2">
    <name type="scientific">Frankia alni (strain DSM 45986 / CECT 9034 / ACN14a)</name>
    <dbReference type="NCBI Taxonomy" id="326424"/>
    <lineage>
        <taxon>Bacteria</taxon>
        <taxon>Bacillati</taxon>
        <taxon>Actinomycetota</taxon>
        <taxon>Actinomycetes</taxon>
        <taxon>Frankiales</taxon>
        <taxon>Frankiaceae</taxon>
        <taxon>Frankia</taxon>
    </lineage>
</organism>
<reference evidence="1 2" key="1">
    <citation type="journal article" date="2007" name="Genome Res.">
        <title>Genome characteristics of facultatively symbiotic Frankia sp. strains reflect host range and host plant biogeography.</title>
        <authorList>
            <person name="Normand P."/>
            <person name="Lapierre P."/>
            <person name="Tisa L.S."/>
            <person name="Gogarten J.P."/>
            <person name="Alloisio N."/>
            <person name="Bagnarol E."/>
            <person name="Bassi C.A."/>
            <person name="Berry A.M."/>
            <person name="Bickhart D.M."/>
            <person name="Choisne N."/>
            <person name="Couloux A."/>
            <person name="Cournoyer B."/>
            <person name="Cruveiller S."/>
            <person name="Daubin V."/>
            <person name="Demange N."/>
            <person name="Francino M.P."/>
            <person name="Goltsman E."/>
            <person name="Huang Y."/>
            <person name="Kopp O.R."/>
            <person name="Labarre L."/>
            <person name="Lapidus A."/>
            <person name="Lavire C."/>
            <person name="Marechal J."/>
            <person name="Martinez M."/>
            <person name="Mastronunzio J.E."/>
            <person name="Mullin B.C."/>
            <person name="Niemann J."/>
            <person name="Pujic P."/>
            <person name="Rawnsley T."/>
            <person name="Rouy Z."/>
            <person name="Schenowitz C."/>
            <person name="Sellstedt A."/>
            <person name="Tavares F."/>
            <person name="Tomkins J.P."/>
            <person name="Vallenet D."/>
            <person name="Valverde C."/>
            <person name="Wall L.G."/>
            <person name="Wang Y."/>
            <person name="Medigue C."/>
            <person name="Benson D.R."/>
        </authorList>
    </citation>
    <scope>NUCLEOTIDE SEQUENCE [LARGE SCALE GENOMIC DNA]</scope>
    <source>
        <strain evidence="2">DSM 45986 / CECT 9034 / ACN14a</strain>
    </source>
</reference>
<dbReference type="SUPFAM" id="SSF52540">
    <property type="entry name" value="P-loop containing nucleoside triphosphate hydrolases"/>
    <property type="match status" value="1"/>
</dbReference>
<dbReference type="HOGENOM" id="CLU_882108_0_0_11"/>
<keyword evidence="2" id="KW-1185">Reference proteome</keyword>
<proteinExistence type="predicted"/>
<evidence type="ECO:0000313" key="1">
    <source>
        <dbReference type="EMBL" id="CAJ64059.1"/>
    </source>
</evidence>
<name>Q0REP8_FRAAA</name>
<dbReference type="Proteomes" id="UP000000657">
    <property type="component" value="Chromosome"/>
</dbReference>
<dbReference type="RefSeq" id="WP_011606508.1">
    <property type="nucleotide sequence ID" value="NC_008278.1"/>
</dbReference>